<evidence type="ECO:0000259" key="1">
    <source>
        <dbReference type="Pfam" id="PF23961"/>
    </source>
</evidence>
<dbReference type="RefSeq" id="WP_121974310.1">
    <property type="nucleotide sequence ID" value="NZ_OOGT01000086.1"/>
</dbReference>
<accession>A0A2U3MZM0</accession>
<keyword evidence="3" id="KW-1185">Reference proteome</keyword>
<dbReference type="Pfam" id="PF23961">
    <property type="entry name" value="Phage_tail_terminator_9"/>
    <property type="match status" value="1"/>
</dbReference>
<evidence type="ECO:0000313" key="2">
    <source>
        <dbReference type="EMBL" id="SPL70861.1"/>
    </source>
</evidence>
<protein>
    <recommendedName>
        <fullName evidence="1">Phage neck terminator protein gp12-like domain-containing protein</fullName>
    </recommendedName>
</protein>
<dbReference type="NCBIfam" id="NF047498">
    <property type="entry name" value="LIC_12616_fam"/>
    <property type="match status" value="1"/>
</dbReference>
<feature type="domain" description="Phage neck terminator protein gp12-like" evidence="1">
    <location>
        <begin position="8"/>
        <end position="152"/>
    </location>
</feature>
<gene>
    <name evidence="2" type="ORF">KPC_2039</name>
</gene>
<organism evidence="2 3">
    <name type="scientific">Acinetobacter stercoris</name>
    <dbReference type="NCBI Taxonomy" id="2126983"/>
    <lineage>
        <taxon>Bacteria</taxon>
        <taxon>Pseudomonadati</taxon>
        <taxon>Pseudomonadota</taxon>
        <taxon>Gammaproteobacteria</taxon>
        <taxon>Moraxellales</taxon>
        <taxon>Moraxellaceae</taxon>
        <taxon>Acinetobacter</taxon>
    </lineage>
</organism>
<dbReference type="InterPro" id="IPR057087">
    <property type="entry name" value="Gp12-like"/>
</dbReference>
<dbReference type="InParanoid" id="A0A2U3MZM0"/>
<evidence type="ECO:0000313" key="3">
    <source>
        <dbReference type="Proteomes" id="UP000245974"/>
    </source>
</evidence>
<name>A0A2U3MZM0_9GAMM</name>
<dbReference type="EMBL" id="OOGT01000086">
    <property type="protein sequence ID" value="SPL70861.1"/>
    <property type="molecule type" value="Genomic_DNA"/>
</dbReference>
<proteinExistence type="predicted"/>
<dbReference type="AlphaFoldDB" id="A0A2U3MZM0"/>
<dbReference type="Proteomes" id="UP000245974">
    <property type="component" value="Unassembled WGS sequence"/>
</dbReference>
<reference evidence="3" key="1">
    <citation type="submission" date="2018-03" db="EMBL/GenBank/DDBJ databases">
        <authorList>
            <person name="Blom J."/>
        </authorList>
    </citation>
    <scope>NUCLEOTIDE SEQUENCE [LARGE SCALE GENOMIC DNA]</scope>
    <source>
        <strain evidence="3">KPC-SM-21</strain>
    </source>
</reference>
<dbReference type="OrthoDB" id="5689442at2"/>
<sequence>MPSITHEDLYAEVRAYLLGLFHCDVVKGQENESPLPKDGIVMMILFEKDIGTVVDFYEADEDVTYVQGGRQVTLQLDFYGDQAQSRASKVALLWKNQYSTSRLRHCQPLYCKEPQNMNFINEQSNYETRWMLELVLQYNPETSFEQTFLDQPQLKINPLGD</sequence>